<sequence>MDEDTCVMEEKSLLSAHSIIRSKSHSQSSLSGFATADVPNYTWLPDDLRKKIVESCEDVRTRQGYPVIDWLRQIRSNCDFCEVGITSDSQQTTSFLEDGTDTDYIDSIASVIDESIELDDITDNPEIVCKYYDDIVACCEEEISSHIYDELPCDNTSQGLFTSFNNRNNLEADVMGENIRESRNIRGGVMDSRIVCCVELKQNDKGFFSDKFGNDSVEELPDLALVDDDNCALKSCERFLEDATSDFGEFQRYFPEDVTSFCGSDKNCRDESRRCGGNYLVECEIEVENFCEDGPKCCEYSGECSDFCVTDGENNLALASEKGSFNVALSDWRKTLNNFDDLGDVDEVVYDEVASSDELLYDSCNNSGNIDVEDTDYKYFGSESLSQQRLIPECDEETSFEDNGEHIYENLWGANEGFCLDGSSASSGETGTSDFCSPDFQGDREVVVVDEVEEVE</sequence>
<evidence type="ECO:0000313" key="1">
    <source>
        <dbReference type="EMBL" id="JAG78665.1"/>
    </source>
</evidence>
<gene>
    <name evidence="1" type="primary">glcB</name>
    <name evidence="1" type="ORF">g.38430</name>
</gene>
<protein>
    <submittedName>
        <fullName evidence="1">GlcB protein</fullName>
    </submittedName>
</protein>
<feature type="non-terminal residue" evidence="1">
    <location>
        <position position="456"/>
    </location>
</feature>
<reference evidence="1" key="1">
    <citation type="submission" date="2015-01" db="EMBL/GenBank/DDBJ databases">
        <title>Transcriptome Assembly of Fopius arisanus.</title>
        <authorList>
            <person name="Geib S."/>
        </authorList>
    </citation>
    <scope>NUCLEOTIDE SEQUENCE</scope>
</reference>
<dbReference type="AlphaFoldDB" id="A0A0C9Q4B3"/>
<organism evidence="1">
    <name type="scientific">Fopius arisanus</name>
    <dbReference type="NCBI Taxonomy" id="64838"/>
    <lineage>
        <taxon>Eukaryota</taxon>
        <taxon>Metazoa</taxon>
        <taxon>Ecdysozoa</taxon>
        <taxon>Arthropoda</taxon>
        <taxon>Hexapoda</taxon>
        <taxon>Insecta</taxon>
        <taxon>Pterygota</taxon>
        <taxon>Neoptera</taxon>
        <taxon>Endopterygota</taxon>
        <taxon>Hymenoptera</taxon>
        <taxon>Apocrita</taxon>
        <taxon>Ichneumonoidea</taxon>
        <taxon>Braconidae</taxon>
        <taxon>Opiinae</taxon>
        <taxon>Fopius</taxon>
    </lineage>
</organism>
<name>A0A0C9Q4B3_9HYME</name>
<proteinExistence type="predicted"/>
<accession>A0A0C9Q4B3</accession>
<dbReference type="EMBL" id="GBYB01008898">
    <property type="protein sequence ID" value="JAG78665.1"/>
    <property type="molecule type" value="Transcribed_RNA"/>
</dbReference>